<dbReference type="EMBL" id="WXEW01000001">
    <property type="protein sequence ID" value="NAS20434.1"/>
    <property type="molecule type" value="Genomic_DNA"/>
</dbReference>
<reference evidence="1 2" key="1">
    <citation type="submission" date="2020-01" db="EMBL/GenBank/DDBJ databases">
        <title>Herbidospora sp. NEAU-GS84 nov., a novel actinomycete isolated from soil.</title>
        <authorList>
            <person name="Han L."/>
        </authorList>
    </citation>
    <scope>NUCLEOTIDE SEQUENCE [LARGE SCALE GENOMIC DNA]</scope>
    <source>
        <strain evidence="1 2">NEAU-GS84</strain>
    </source>
</reference>
<protein>
    <submittedName>
        <fullName evidence="1">Uncharacterized protein</fullName>
    </submittedName>
</protein>
<comment type="caution">
    <text evidence="1">The sequence shown here is derived from an EMBL/GenBank/DDBJ whole genome shotgun (WGS) entry which is preliminary data.</text>
</comment>
<dbReference type="AlphaFoldDB" id="A0A7C9N052"/>
<dbReference type="RefSeq" id="WP_161477939.1">
    <property type="nucleotide sequence ID" value="NZ_WXEW01000001.1"/>
</dbReference>
<gene>
    <name evidence="1" type="ORF">GT755_01895</name>
</gene>
<name>A0A7C9N052_9ACTN</name>
<sequence length="111" mass="12836">MPILNITVHFSNLRFRELYQFVDAVRAAGIDPSTAVSKLVDDDYEYSTTGFQLSVDATHFQGFLEPLTFDESRRLASTLDSLLTEEDPSRFFSELKAWRDRLWTFKPSPPR</sequence>
<evidence type="ECO:0000313" key="1">
    <source>
        <dbReference type="EMBL" id="NAS20434.1"/>
    </source>
</evidence>
<accession>A0A7C9N052</accession>
<proteinExistence type="predicted"/>
<dbReference type="Proteomes" id="UP000479526">
    <property type="component" value="Unassembled WGS sequence"/>
</dbReference>
<evidence type="ECO:0000313" key="2">
    <source>
        <dbReference type="Proteomes" id="UP000479526"/>
    </source>
</evidence>
<keyword evidence="2" id="KW-1185">Reference proteome</keyword>
<organism evidence="1 2">
    <name type="scientific">Herbidospora solisilvae</name>
    <dbReference type="NCBI Taxonomy" id="2696284"/>
    <lineage>
        <taxon>Bacteria</taxon>
        <taxon>Bacillati</taxon>
        <taxon>Actinomycetota</taxon>
        <taxon>Actinomycetes</taxon>
        <taxon>Streptosporangiales</taxon>
        <taxon>Streptosporangiaceae</taxon>
        <taxon>Herbidospora</taxon>
    </lineage>
</organism>